<dbReference type="InterPro" id="IPR036236">
    <property type="entry name" value="Znf_C2H2_sf"/>
</dbReference>
<evidence type="ECO:0000256" key="3">
    <source>
        <dbReference type="ARBA" id="ARBA00022737"/>
    </source>
</evidence>
<keyword evidence="5" id="KW-0862">Zinc</keyword>
<accession>A0A182P3S0</accession>
<name>A0A182P3S0_9DIPT</name>
<keyword evidence="2" id="KW-0479">Metal-binding</keyword>
<dbReference type="FunFam" id="3.30.160.60:FF:000100">
    <property type="entry name" value="Zinc finger 45-like"/>
    <property type="match status" value="1"/>
</dbReference>
<dbReference type="InterPro" id="IPR013087">
    <property type="entry name" value="Znf_C2H2_type"/>
</dbReference>
<evidence type="ECO:0000256" key="2">
    <source>
        <dbReference type="ARBA" id="ARBA00022723"/>
    </source>
</evidence>
<evidence type="ECO:0000259" key="8">
    <source>
        <dbReference type="PROSITE" id="PS50157"/>
    </source>
</evidence>
<keyword evidence="6" id="KW-0539">Nucleus</keyword>
<feature type="domain" description="C2H2-type" evidence="8">
    <location>
        <begin position="40"/>
        <end position="67"/>
    </location>
</feature>
<evidence type="ECO:0000256" key="5">
    <source>
        <dbReference type="ARBA" id="ARBA00022833"/>
    </source>
</evidence>
<dbReference type="EnsemblMetazoa" id="AEPI001555-RA">
    <property type="protein sequence ID" value="AEPI001555-PA"/>
    <property type="gene ID" value="AEPI001555"/>
</dbReference>
<dbReference type="SUPFAM" id="SSF57667">
    <property type="entry name" value="beta-beta-alpha zinc fingers"/>
    <property type="match status" value="1"/>
</dbReference>
<dbReference type="PROSITE" id="PS50157">
    <property type="entry name" value="ZINC_FINGER_C2H2_2"/>
    <property type="match status" value="1"/>
</dbReference>
<dbReference type="GO" id="GO:0008270">
    <property type="term" value="F:zinc ion binding"/>
    <property type="evidence" value="ECO:0007669"/>
    <property type="project" value="UniProtKB-KW"/>
</dbReference>
<evidence type="ECO:0000256" key="6">
    <source>
        <dbReference type="ARBA" id="ARBA00023242"/>
    </source>
</evidence>
<keyword evidence="10" id="KW-1185">Reference proteome</keyword>
<evidence type="ECO:0000313" key="9">
    <source>
        <dbReference type="EnsemblMetazoa" id="AEPI001555-PA"/>
    </source>
</evidence>
<evidence type="ECO:0000256" key="1">
    <source>
        <dbReference type="ARBA" id="ARBA00004123"/>
    </source>
</evidence>
<reference evidence="9" key="2">
    <citation type="submission" date="2020-05" db="UniProtKB">
        <authorList>
            <consortium name="EnsemblMetazoa"/>
        </authorList>
    </citation>
    <scope>IDENTIFICATION</scope>
    <source>
        <strain evidence="9">Epiroticus2</strain>
    </source>
</reference>
<evidence type="ECO:0000313" key="10">
    <source>
        <dbReference type="Proteomes" id="UP000075885"/>
    </source>
</evidence>
<organism evidence="9 10">
    <name type="scientific">Anopheles epiroticus</name>
    <dbReference type="NCBI Taxonomy" id="199890"/>
    <lineage>
        <taxon>Eukaryota</taxon>
        <taxon>Metazoa</taxon>
        <taxon>Ecdysozoa</taxon>
        <taxon>Arthropoda</taxon>
        <taxon>Hexapoda</taxon>
        <taxon>Insecta</taxon>
        <taxon>Pterygota</taxon>
        <taxon>Neoptera</taxon>
        <taxon>Endopterygota</taxon>
        <taxon>Diptera</taxon>
        <taxon>Nematocera</taxon>
        <taxon>Culicoidea</taxon>
        <taxon>Culicidae</taxon>
        <taxon>Anophelinae</taxon>
        <taxon>Anopheles</taxon>
    </lineage>
</organism>
<keyword evidence="3" id="KW-0677">Repeat</keyword>
<evidence type="ECO:0000256" key="4">
    <source>
        <dbReference type="ARBA" id="ARBA00022771"/>
    </source>
</evidence>
<dbReference type="VEuPathDB" id="VectorBase:AEPI001555"/>
<dbReference type="GO" id="GO:0000981">
    <property type="term" value="F:DNA-binding transcription factor activity, RNA polymerase II-specific"/>
    <property type="evidence" value="ECO:0007669"/>
    <property type="project" value="TreeGrafter"/>
</dbReference>
<dbReference type="SMART" id="SM00355">
    <property type="entry name" value="ZnF_C2H2"/>
    <property type="match status" value="3"/>
</dbReference>
<dbReference type="AlphaFoldDB" id="A0A182P3S0"/>
<evidence type="ECO:0000256" key="7">
    <source>
        <dbReference type="PROSITE-ProRule" id="PRU00042"/>
    </source>
</evidence>
<dbReference type="Proteomes" id="UP000075885">
    <property type="component" value="Unassembled WGS sequence"/>
</dbReference>
<comment type="subcellular location">
    <subcellularLocation>
        <location evidence="1">Nucleus</location>
    </subcellularLocation>
</comment>
<dbReference type="PANTHER" id="PTHR23226:SF416">
    <property type="entry name" value="FI01424P"/>
    <property type="match status" value="1"/>
</dbReference>
<sequence>MTGNTRPEVDCKHPNCALKFTSKQAMGRHYQKRHVLSKSYACDACGERFFRKLQLRMHQRCHTVVHPHRCDDCGQRFVNLQLKRKHRRELCDKLINDMRNLNLHACVVLQQRKEKRVKQTSIFYVCPYESCFRLHQ</sequence>
<proteinExistence type="predicted"/>
<dbReference type="Gene3D" id="3.30.160.60">
    <property type="entry name" value="Classic Zinc Finger"/>
    <property type="match status" value="1"/>
</dbReference>
<reference evidence="10" key="1">
    <citation type="submission" date="2013-03" db="EMBL/GenBank/DDBJ databases">
        <title>The Genome Sequence of Anopheles epiroticus epiroticus2.</title>
        <authorList>
            <consortium name="The Broad Institute Genomics Platform"/>
            <person name="Neafsey D.E."/>
            <person name="Howell P."/>
            <person name="Walker B."/>
            <person name="Young S.K."/>
            <person name="Zeng Q."/>
            <person name="Gargeya S."/>
            <person name="Fitzgerald M."/>
            <person name="Haas B."/>
            <person name="Abouelleil A."/>
            <person name="Allen A.W."/>
            <person name="Alvarado L."/>
            <person name="Arachchi H.M."/>
            <person name="Berlin A.M."/>
            <person name="Chapman S.B."/>
            <person name="Gainer-Dewar J."/>
            <person name="Goldberg J."/>
            <person name="Griggs A."/>
            <person name="Gujja S."/>
            <person name="Hansen M."/>
            <person name="Howarth C."/>
            <person name="Imamovic A."/>
            <person name="Ireland A."/>
            <person name="Larimer J."/>
            <person name="McCowan C."/>
            <person name="Murphy C."/>
            <person name="Pearson M."/>
            <person name="Poon T.W."/>
            <person name="Priest M."/>
            <person name="Roberts A."/>
            <person name="Saif S."/>
            <person name="Shea T."/>
            <person name="Sisk P."/>
            <person name="Sykes S."/>
            <person name="Wortman J."/>
            <person name="Nusbaum C."/>
            <person name="Birren B."/>
        </authorList>
    </citation>
    <scope>NUCLEOTIDE SEQUENCE [LARGE SCALE GENOMIC DNA]</scope>
    <source>
        <strain evidence="10">Epiroticus2</strain>
    </source>
</reference>
<dbReference type="GO" id="GO:0000978">
    <property type="term" value="F:RNA polymerase II cis-regulatory region sequence-specific DNA binding"/>
    <property type="evidence" value="ECO:0007669"/>
    <property type="project" value="TreeGrafter"/>
</dbReference>
<dbReference type="GO" id="GO:0005634">
    <property type="term" value="C:nucleus"/>
    <property type="evidence" value="ECO:0007669"/>
    <property type="project" value="UniProtKB-SubCell"/>
</dbReference>
<dbReference type="PROSITE" id="PS00028">
    <property type="entry name" value="ZINC_FINGER_C2H2_1"/>
    <property type="match status" value="1"/>
</dbReference>
<dbReference type="PANTHER" id="PTHR23226">
    <property type="entry name" value="ZINC FINGER AND SCAN DOMAIN-CONTAINING"/>
    <property type="match status" value="1"/>
</dbReference>
<dbReference type="STRING" id="199890.A0A182P3S0"/>
<keyword evidence="4 7" id="KW-0863">Zinc-finger</keyword>
<protein>
    <recommendedName>
        <fullName evidence="8">C2H2-type domain-containing protein</fullName>
    </recommendedName>
</protein>